<sequence length="463" mass="51931">MTSTPLNHERISTRPYVWTGLSLLTAVMFIWPIQGTIALRNALLFSALVWVVVGIRRLPRGARWPVEVPRVVWWVFGLLTVWMLIQVFGWALAPDKVLDEIRGRWLLNLIVFFIGVSAARLLPNHRQTLLRLLFAVLAVNVWFIVVVDLIHWLQHGELMRRFGGLEGTDFFSWTGAAPDKANYLTNMYLALLFAEIIMKRLGRQGLLGLGYPLIALLFAGGLFSSYIEDMRNGTVLLGLMTLLSIGVLISQSPPARRQRELIVAALVGILGIGFVGYTLSHQQRWKTLIATVPIALDTAHNREWLTGGLPKFPNGQTVDVSNYQRIAWAKEGLHVIWRYPLGVGFQGQAFGYGVDAIYHTDLARGNHSHSGILDFTDGVGLPGLVLWLIFIGTLFRRAWTGVSRHRLAAAAALGMVVFDYFTRSLVDSIMRDHMWEMFMFMSGLLLTWSVLEQQTQPAASGQA</sequence>
<dbReference type="PANTHER" id="PTHR37422:SF13">
    <property type="entry name" value="LIPOPOLYSACCHARIDE BIOSYNTHESIS PROTEIN PA4999-RELATED"/>
    <property type="match status" value="1"/>
</dbReference>
<keyword evidence="1" id="KW-0472">Membrane</keyword>
<feature type="transmembrane region" description="Helical" evidence="1">
    <location>
        <begin position="129"/>
        <end position="153"/>
    </location>
</feature>
<evidence type="ECO:0000313" key="3">
    <source>
        <dbReference type="Proteomes" id="UP000095401"/>
    </source>
</evidence>
<proteinExistence type="predicted"/>
<dbReference type="Proteomes" id="UP000095401">
    <property type="component" value="Chromosome"/>
</dbReference>
<evidence type="ECO:0000256" key="1">
    <source>
        <dbReference type="SAM" id="Phobius"/>
    </source>
</evidence>
<dbReference type="AlphaFoldDB" id="A0A1D8IQA0"/>
<protein>
    <recommendedName>
        <fullName evidence="4">O-antigen polymerase</fullName>
    </recommendedName>
</protein>
<gene>
    <name evidence="2" type="ORF">BI364_12350</name>
</gene>
<dbReference type="PANTHER" id="PTHR37422">
    <property type="entry name" value="TEICHURONIC ACID BIOSYNTHESIS PROTEIN TUAE"/>
    <property type="match status" value="1"/>
</dbReference>
<feature type="transmembrane region" description="Helical" evidence="1">
    <location>
        <begin position="16"/>
        <end position="33"/>
    </location>
</feature>
<feature type="transmembrane region" description="Helical" evidence="1">
    <location>
        <begin position="105"/>
        <end position="122"/>
    </location>
</feature>
<dbReference type="RefSeq" id="WP_070079002.1">
    <property type="nucleotide sequence ID" value="NZ_CP017415.1"/>
</dbReference>
<feature type="transmembrane region" description="Helical" evidence="1">
    <location>
        <begin position="181"/>
        <end position="198"/>
    </location>
</feature>
<feature type="transmembrane region" description="Helical" evidence="1">
    <location>
        <begin position="39"/>
        <end position="59"/>
    </location>
</feature>
<reference evidence="3" key="1">
    <citation type="submission" date="2016-09" db="EMBL/GenBank/DDBJ databases">
        <title>Acidihalobacter prosperus F5.</title>
        <authorList>
            <person name="Khaleque H.N."/>
            <person name="Ramsay J.P."/>
            <person name="Kaksonen A.H."/>
            <person name="Boxall N.J."/>
            <person name="Watkin E.L.J."/>
        </authorList>
    </citation>
    <scope>NUCLEOTIDE SEQUENCE [LARGE SCALE GENOMIC DNA]</scope>
    <source>
        <strain evidence="3">F5</strain>
    </source>
</reference>
<dbReference type="KEGG" id="aprs:BI364_12350"/>
<feature type="transmembrane region" description="Helical" evidence="1">
    <location>
        <begin position="71"/>
        <end position="93"/>
    </location>
</feature>
<keyword evidence="3" id="KW-1185">Reference proteome</keyword>
<keyword evidence="1" id="KW-1133">Transmembrane helix</keyword>
<name>A0A1D8IQA0_9GAMM</name>
<dbReference type="InterPro" id="IPR051533">
    <property type="entry name" value="WaaL-like"/>
</dbReference>
<feature type="transmembrane region" description="Helical" evidence="1">
    <location>
        <begin position="233"/>
        <end position="249"/>
    </location>
</feature>
<keyword evidence="1" id="KW-0812">Transmembrane</keyword>
<evidence type="ECO:0000313" key="2">
    <source>
        <dbReference type="EMBL" id="AOU98642.1"/>
    </source>
</evidence>
<feature type="transmembrane region" description="Helical" evidence="1">
    <location>
        <begin position="407"/>
        <end position="422"/>
    </location>
</feature>
<feature type="transmembrane region" description="Helical" evidence="1">
    <location>
        <begin position="261"/>
        <end position="279"/>
    </location>
</feature>
<organism evidence="2 3">
    <name type="scientific">Acidihalobacter yilgarnensis</name>
    <dbReference type="NCBI Taxonomy" id="2819280"/>
    <lineage>
        <taxon>Bacteria</taxon>
        <taxon>Pseudomonadati</taxon>
        <taxon>Pseudomonadota</taxon>
        <taxon>Gammaproteobacteria</taxon>
        <taxon>Chromatiales</taxon>
        <taxon>Ectothiorhodospiraceae</taxon>
        <taxon>Acidihalobacter</taxon>
    </lineage>
</organism>
<evidence type="ECO:0008006" key="4">
    <source>
        <dbReference type="Google" id="ProtNLM"/>
    </source>
</evidence>
<feature type="transmembrane region" description="Helical" evidence="1">
    <location>
        <begin position="434"/>
        <end position="451"/>
    </location>
</feature>
<dbReference type="EMBL" id="CP017415">
    <property type="protein sequence ID" value="AOU98642.1"/>
    <property type="molecule type" value="Genomic_DNA"/>
</dbReference>
<feature type="transmembrane region" description="Helical" evidence="1">
    <location>
        <begin position="205"/>
        <end position="227"/>
    </location>
</feature>
<accession>A0A1D8IQA0</accession>
<feature type="transmembrane region" description="Helical" evidence="1">
    <location>
        <begin position="378"/>
        <end position="395"/>
    </location>
</feature>